<keyword evidence="3" id="KW-0804">Transcription</keyword>
<organism evidence="6 7">
    <name type="scientific">Peptacetobacter hominis</name>
    <dbReference type="NCBI Taxonomy" id="2743610"/>
    <lineage>
        <taxon>Bacteria</taxon>
        <taxon>Bacillati</taxon>
        <taxon>Bacillota</taxon>
        <taxon>Clostridia</taxon>
        <taxon>Peptostreptococcales</taxon>
        <taxon>Peptostreptococcaceae</taxon>
        <taxon>Peptacetobacter</taxon>
    </lineage>
</organism>
<dbReference type="PROSITE" id="PS50042">
    <property type="entry name" value="CNMP_BINDING_3"/>
    <property type="match status" value="1"/>
</dbReference>
<dbReference type="RefSeq" id="WP_142535438.1">
    <property type="nucleotide sequence ID" value="NZ_SGJB01000004.1"/>
</dbReference>
<dbReference type="AlphaFoldDB" id="A0A544QWM4"/>
<feature type="domain" description="HTH crp-type" evidence="5">
    <location>
        <begin position="157"/>
        <end position="223"/>
    </location>
</feature>
<evidence type="ECO:0000259" key="4">
    <source>
        <dbReference type="PROSITE" id="PS50042"/>
    </source>
</evidence>
<dbReference type="GO" id="GO:0005829">
    <property type="term" value="C:cytosol"/>
    <property type="evidence" value="ECO:0007669"/>
    <property type="project" value="TreeGrafter"/>
</dbReference>
<reference evidence="6 7" key="1">
    <citation type="submission" date="2019-02" db="EMBL/GenBank/DDBJ databases">
        <title>Peptostreptococcaceae bacterium ZHW00191 nov., a new bacterium isolated from the human gut.</title>
        <authorList>
            <person name="Zhou H.-W."/>
            <person name="Chen X.-J."/>
        </authorList>
    </citation>
    <scope>NUCLEOTIDE SEQUENCE [LARGE SCALE GENOMIC DNA]</scope>
    <source>
        <strain evidence="6 7">ZHW00191</strain>
    </source>
</reference>
<dbReference type="EMBL" id="SGJB01000004">
    <property type="protein sequence ID" value="TQQ85081.1"/>
    <property type="molecule type" value="Genomic_DNA"/>
</dbReference>
<dbReference type="InterPro" id="IPR012318">
    <property type="entry name" value="HTH_CRP"/>
</dbReference>
<protein>
    <submittedName>
        <fullName evidence="6">Crp/Fnr family transcriptional regulator</fullName>
    </submittedName>
</protein>
<evidence type="ECO:0000256" key="3">
    <source>
        <dbReference type="ARBA" id="ARBA00023163"/>
    </source>
</evidence>
<sequence length="223" mass="25608">MILNLKKREILNNSALFDGVSENDIISMLECLNAVSKKFKKDETIYRIGDFIESIGFVLSGSVSIERYDIWGNRKIIGKISPGDIFGESYACSSEDPLMVNIVSDCDTEILFMNVNRVMAVCSNSCRLHSRIVKNLLNILAHRNLDFTRKIEYLTQKTIREKVLLYLSYEDSKSDSEYFKIPFNRQQLADYLSVDRSALSAELSKMQKDGLIEFKKDIFKIKV</sequence>
<evidence type="ECO:0000256" key="2">
    <source>
        <dbReference type="ARBA" id="ARBA00023125"/>
    </source>
</evidence>
<accession>A0A544QWM4</accession>
<dbReference type="GO" id="GO:0003677">
    <property type="term" value="F:DNA binding"/>
    <property type="evidence" value="ECO:0007669"/>
    <property type="project" value="UniProtKB-KW"/>
</dbReference>
<feature type="domain" description="Cyclic nucleotide-binding" evidence="4">
    <location>
        <begin position="16"/>
        <end position="139"/>
    </location>
</feature>
<dbReference type="PANTHER" id="PTHR24567:SF58">
    <property type="entry name" value="CYCLIC AMP-BINDING REGULATORY PROTEIN"/>
    <property type="match status" value="1"/>
</dbReference>
<dbReference type="Pfam" id="PF13545">
    <property type="entry name" value="HTH_Crp_2"/>
    <property type="match status" value="1"/>
</dbReference>
<dbReference type="OrthoDB" id="9774616at2"/>
<dbReference type="InterPro" id="IPR036390">
    <property type="entry name" value="WH_DNA-bd_sf"/>
</dbReference>
<keyword evidence="7" id="KW-1185">Reference proteome</keyword>
<dbReference type="InterPro" id="IPR018490">
    <property type="entry name" value="cNMP-bd_dom_sf"/>
</dbReference>
<evidence type="ECO:0000256" key="1">
    <source>
        <dbReference type="ARBA" id="ARBA00023015"/>
    </source>
</evidence>
<gene>
    <name evidence="6" type="ORF">EXD82_03010</name>
</gene>
<dbReference type="SUPFAM" id="SSF46785">
    <property type="entry name" value="Winged helix' DNA-binding domain"/>
    <property type="match status" value="1"/>
</dbReference>
<dbReference type="InterPro" id="IPR050397">
    <property type="entry name" value="Env_Response_Regulators"/>
</dbReference>
<keyword evidence="1" id="KW-0805">Transcription regulation</keyword>
<dbReference type="PROSITE" id="PS51063">
    <property type="entry name" value="HTH_CRP_2"/>
    <property type="match status" value="1"/>
</dbReference>
<dbReference type="PANTHER" id="PTHR24567">
    <property type="entry name" value="CRP FAMILY TRANSCRIPTIONAL REGULATORY PROTEIN"/>
    <property type="match status" value="1"/>
</dbReference>
<dbReference type="SUPFAM" id="SSF51206">
    <property type="entry name" value="cAMP-binding domain-like"/>
    <property type="match status" value="1"/>
</dbReference>
<keyword evidence="2" id="KW-0238">DNA-binding</keyword>
<dbReference type="Gene3D" id="2.60.120.10">
    <property type="entry name" value="Jelly Rolls"/>
    <property type="match status" value="1"/>
</dbReference>
<evidence type="ECO:0000259" key="5">
    <source>
        <dbReference type="PROSITE" id="PS51063"/>
    </source>
</evidence>
<dbReference type="InterPro" id="IPR000595">
    <property type="entry name" value="cNMP-bd_dom"/>
</dbReference>
<proteinExistence type="predicted"/>
<evidence type="ECO:0000313" key="6">
    <source>
        <dbReference type="EMBL" id="TQQ85081.1"/>
    </source>
</evidence>
<dbReference type="GO" id="GO:0003700">
    <property type="term" value="F:DNA-binding transcription factor activity"/>
    <property type="evidence" value="ECO:0007669"/>
    <property type="project" value="TreeGrafter"/>
</dbReference>
<comment type="caution">
    <text evidence="6">The sequence shown here is derived from an EMBL/GenBank/DDBJ whole genome shotgun (WGS) entry which is preliminary data.</text>
</comment>
<dbReference type="Pfam" id="PF00027">
    <property type="entry name" value="cNMP_binding"/>
    <property type="match status" value="1"/>
</dbReference>
<dbReference type="InterPro" id="IPR014710">
    <property type="entry name" value="RmlC-like_jellyroll"/>
</dbReference>
<name>A0A544QWM4_9FIRM</name>
<dbReference type="Proteomes" id="UP000317863">
    <property type="component" value="Unassembled WGS sequence"/>
</dbReference>
<evidence type="ECO:0000313" key="7">
    <source>
        <dbReference type="Proteomes" id="UP000317863"/>
    </source>
</evidence>
<dbReference type="CDD" id="cd00038">
    <property type="entry name" value="CAP_ED"/>
    <property type="match status" value="1"/>
</dbReference>